<dbReference type="Proteomes" id="UP001190700">
    <property type="component" value="Unassembled WGS sequence"/>
</dbReference>
<proteinExistence type="predicted"/>
<organism evidence="1 2">
    <name type="scientific">Cymbomonas tetramitiformis</name>
    <dbReference type="NCBI Taxonomy" id="36881"/>
    <lineage>
        <taxon>Eukaryota</taxon>
        <taxon>Viridiplantae</taxon>
        <taxon>Chlorophyta</taxon>
        <taxon>Pyramimonadophyceae</taxon>
        <taxon>Pyramimonadales</taxon>
        <taxon>Pyramimonadaceae</taxon>
        <taxon>Cymbomonas</taxon>
    </lineage>
</organism>
<evidence type="ECO:0000313" key="2">
    <source>
        <dbReference type="Proteomes" id="UP001190700"/>
    </source>
</evidence>
<dbReference type="AlphaFoldDB" id="A0AAE0FC21"/>
<comment type="caution">
    <text evidence="1">The sequence shown here is derived from an EMBL/GenBank/DDBJ whole genome shotgun (WGS) entry which is preliminary data.</text>
</comment>
<name>A0AAE0FC21_9CHLO</name>
<gene>
    <name evidence="1" type="ORF">CYMTET_34182</name>
</gene>
<evidence type="ECO:0000313" key="1">
    <source>
        <dbReference type="EMBL" id="KAK3256693.1"/>
    </source>
</evidence>
<accession>A0AAE0FC21</accession>
<dbReference type="EMBL" id="LGRX02021427">
    <property type="protein sequence ID" value="KAK3256693.1"/>
    <property type="molecule type" value="Genomic_DNA"/>
</dbReference>
<sequence length="210" mass="22818">MRQSFLRKEALVIYRRSPRAKRAVLAVLSLLLIVNSINIFRESDLITRAALSQKDSATLAGYPAGSPQPDGAVCEKIKEDIAQRTDRSLIRNGALYSCAECEGMLGSKLEEHGIHSCSKCGLIKPRRNSGSSAILKDDRIPRADDLGWRPHEGELSDWFVHGRNARRLGRANLTRSALPLDGNAALAPFGGAGGRRDSWYCGLVGHAAVG</sequence>
<keyword evidence="2" id="KW-1185">Reference proteome</keyword>
<reference evidence="1 2" key="1">
    <citation type="journal article" date="2015" name="Genome Biol. Evol.">
        <title>Comparative Genomics of a Bacterivorous Green Alga Reveals Evolutionary Causalities and Consequences of Phago-Mixotrophic Mode of Nutrition.</title>
        <authorList>
            <person name="Burns J.A."/>
            <person name="Paasch A."/>
            <person name="Narechania A."/>
            <person name="Kim E."/>
        </authorList>
    </citation>
    <scope>NUCLEOTIDE SEQUENCE [LARGE SCALE GENOMIC DNA]</scope>
    <source>
        <strain evidence="1 2">PLY_AMNH</strain>
    </source>
</reference>
<protein>
    <submittedName>
        <fullName evidence="1">Uncharacterized protein</fullName>
    </submittedName>
</protein>